<accession>A0A126QJY2</accession>
<dbReference type="SUPFAM" id="SSF48371">
    <property type="entry name" value="ARM repeat"/>
    <property type="match status" value="1"/>
</dbReference>
<sequence>MLDFRHIFARFARLAPVLPLLLCLAVPARASGPDGEGIAALLGSPDPAERSMGLSVLAGRGQDALPGLIRAMTDPSARIRRGAVIGVALQPAPALADDGLLRALRDDDATVRSLAAHTLARIGEPVAGDLAALLGDPDDKVRVAAALALSRMGTGAIPALCSALDSPDPAVTAKAAWLLGALGSDGLPAVPALTRALGTSDMRLVHVLAETIDLIGPAPAMACQELALIGLRTGCPVTRIGGGAAPTLVKLLARPGTPLGHMALYALARMGSEAEPALRAALATGTEGQKAAAALLLTGIDPTLAHSLPEDLRKTLAGTMHIQ</sequence>
<keyword evidence="1" id="KW-0732">Signal</keyword>
<organism evidence="3 5">
    <name type="scientific">Pseudodesulfovibrio indicus</name>
    <dbReference type="NCBI Taxonomy" id="1716143"/>
    <lineage>
        <taxon>Bacteria</taxon>
        <taxon>Pseudomonadati</taxon>
        <taxon>Thermodesulfobacteriota</taxon>
        <taxon>Desulfovibrionia</taxon>
        <taxon>Desulfovibrionales</taxon>
        <taxon>Desulfovibrionaceae</taxon>
    </lineage>
</organism>
<dbReference type="InterPro" id="IPR011989">
    <property type="entry name" value="ARM-like"/>
</dbReference>
<dbReference type="PANTHER" id="PTHR12697:SF5">
    <property type="entry name" value="DEOXYHYPUSINE HYDROXYLASE"/>
    <property type="match status" value="1"/>
</dbReference>
<dbReference type="OrthoDB" id="5464880at2"/>
<gene>
    <name evidence="2" type="ORF">AWY79_03700</name>
    <name evidence="3" type="ORF">EDC59_11831</name>
</gene>
<evidence type="ECO:0000313" key="3">
    <source>
        <dbReference type="EMBL" id="TDT82012.1"/>
    </source>
</evidence>
<proteinExistence type="predicted"/>
<dbReference type="EMBL" id="CP014206">
    <property type="protein sequence ID" value="AMK10284.1"/>
    <property type="molecule type" value="Genomic_DNA"/>
</dbReference>
<evidence type="ECO:0000313" key="2">
    <source>
        <dbReference type="EMBL" id="AMK10284.1"/>
    </source>
</evidence>
<dbReference type="Pfam" id="PF13646">
    <property type="entry name" value="HEAT_2"/>
    <property type="match status" value="1"/>
</dbReference>
<evidence type="ECO:0000256" key="1">
    <source>
        <dbReference type="SAM" id="SignalP"/>
    </source>
</evidence>
<evidence type="ECO:0000313" key="4">
    <source>
        <dbReference type="Proteomes" id="UP000055611"/>
    </source>
</evidence>
<reference evidence="2 4" key="1">
    <citation type="journal article" date="2016" name="Front. Microbiol.">
        <title>Genome Sequence of the Piezophilic, Mesophilic Sulfate-Reducing Bacterium Desulfovibrio indicus J2T.</title>
        <authorList>
            <person name="Cao J."/>
            <person name="Maignien L."/>
            <person name="Shao Z."/>
            <person name="Alain K."/>
            <person name="Jebbar M."/>
        </authorList>
    </citation>
    <scope>NUCLEOTIDE SEQUENCE [LARGE SCALE GENOMIC DNA]</scope>
    <source>
        <strain evidence="2 4">J2</strain>
    </source>
</reference>
<dbReference type="Pfam" id="PF03130">
    <property type="entry name" value="HEAT_PBS"/>
    <property type="match status" value="1"/>
</dbReference>
<dbReference type="InterPro" id="IPR016024">
    <property type="entry name" value="ARM-type_fold"/>
</dbReference>
<dbReference type="RefSeq" id="WP_066800444.1">
    <property type="nucleotide sequence ID" value="NZ_CP014206.1"/>
</dbReference>
<dbReference type="Proteomes" id="UP000295506">
    <property type="component" value="Unassembled WGS sequence"/>
</dbReference>
<protein>
    <submittedName>
        <fullName evidence="3">HEAT repeat protein</fullName>
    </submittedName>
</protein>
<feature type="chain" id="PRO_5044548109" evidence="1">
    <location>
        <begin position="31"/>
        <end position="323"/>
    </location>
</feature>
<dbReference type="AlphaFoldDB" id="A0A126QJY2"/>
<evidence type="ECO:0000313" key="5">
    <source>
        <dbReference type="Proteomes" id="UP000295506"/>
    </source>
</evidence>
<dbReference type="Gene3D" id="1.25.10.10">
    <property type="entry name" value="Leucine-rich Repeat Variant"/>
    <property type="match status" value="2"/>
</dbReference>
<dbReference type="PANTHER" id="PTHR12697">
    <property type="entry name" value="PBS LYASE HEAT-LIKE PROTEIN"/>
    <property type="match status" value="1"/>
</dbReference>
<dbReference type="SMART" id="SM00567">
    <property type="entry name" value="EZ_HEAT"/>
    <property type="match status" value="4"/>
</dbReference>
<dbReference type="InterPro" id="IPR004155">
    <property type="entry name" value="PBS_lyase_HEAT"/>
</dbReference>
<feature type="signal peptide" evidence="1">
    <location>
        <begin position="1"/>
        <end position="30"/>
    </location>
</feature>
<dbReference type="Proteomes" id="UP000055611">
    <property type="component" value="Chromosome"/>
</dbReference>
<dbReference type="EMBL" id="SOBK01000018">
    <property type="protein sequence ID" value="TDT82012.1"/>
    <property type="molecule type" value="Genomic_DNA"/>
</dbReference>
<name>A0A126QJY2_9BACT</name>
<reference evidence="3 5" key="2">
    <citation type="submission" date="2019-03" db="EMBL/GenBank/DDBJ databases">
        <title>Genomic Encyclopedia of Type Strains, Phase IV (KMG-IV): sequencing the most valuable type-strain genomes for metagenomic binning, comparative biology and taxonomic classification.</title>
        <authorList>
            <person name="Goeker M."/>
        </authorList>
    </citation>
    <scope>NUCLEOTIDE SEQUENCE [LARGE SCALE GENOMIC DNA]</scope>
    <source>
        <strain evidence="3 5">DSM 101483</strain>
    </source>
</reference>
<keyword evidence="4" id="KW-1185">Reference proteome</keyword>
<dbReference type="KEGG" id="dej:AWY79_03700"/>
<dbReference type="GO" id="GO:0016491">
    <property type="term" value="F:oxidoreductase activity"/>
    <property type="evidence" value="ECO:0007669"/>
    <property type="project" value="TreeGrafter"/>
</dbReference>